<protein>
    <submittedName>
        <fullName evidence="2">25292_t:CDS:1</fullName>
    </submittedName>
</protein>
<accession>A0ABN7XFU7</accession>
<sequence>LMKYNSSSAYNRQGSIKTSQDRSSTQRFLERKILKKILEKLSNLEERQ</sequence>
<gene>
    <name evidence="2" type="ORF">GMARGA_LOCUS41690</name>
</gene>
<keyword evidence="3" id="KW-1185">Reference proteome</keyword>
<feature type="non-terminal residue" evidence="2">
    <location>
        <position position="48"/>
    </location>
</feature>
<dbReference type="Proteomes" id="UP000789901">
    <property type="component" value="Unassembled WGS sequence"/>
</dbReference>
<name>A0ABN7XFU7_GIGMA</name>
<evidence type="ECO:0000256" key="1">
    <source>
        <dbReference type="SAM" id="MobiDB-lite"/>
    </source>
</evidence>
<evidence type="ECO:0000313" key="2">
    <source>
        <dbReference type="EMBL" id="CAG8852869.1"/>
    </source>
</evidence>
<reference evidence="2 3" key="1">
    <citation type="submission" date="2021-06" db="EMBL/GenBank/DDBJ databases">
        <authorList>
            <person name="Kallberg Y."/>
            <person name="Tangrot J."/>
            <person name="Rosling A."/>
        </authorList>
    </citation>
    <scope>NUCLEOTIDE SEQUENCE [LARGE SCALE GENOMIC DNA]</scope>
    <source>
        <strain evidence="2 3">120-4 pot B 10/14</strain>
    </source>
</reference>
<evidence type="ECO:0000313" key="3">
    <source>
        <dbReference type="Proteomes" id="UP000789901"/>
    </source>
</evidence>
<organism evidence="2 3">
    <name type="scientific">Gigaspora margarita</name>
    <dbReference type="NCBI Taxonomy" id="4874"/>
    <lineage>
        <taxon>Eukaryota</taxon>
        <taxon>Fungi</taxon>
        <taxon>Fungi incertae sedis</taxon>
        <taxon>Mucoromycota</taxon>
        <taxon>Glomeromycotina</taxon>
        <taxon>Glomeromycetes</taxon>
        <taxon>Diversisporales</taxon>
        <taxon>Gigasporaceae</taxon>
        <taxon>Gigaspora</taxon>
    </lineage>
</organism>
<feature type="non-terminal residue" evidence="2">
    <location>
        <position position="1"/>
    </location>
</feature>
<proteinExistence type="predicted"/>
<dbReference type="EMBL" id="CAJVQB010117065">
    <property type="protein sequence ID" value="CAG8852869.1"/>
    <property type="molecule type" value="Genomic_DNA"/>
</dbReference>
<feature type="region of interest" description="Disordered" evidence="1">
    <location>
        <begin position="1"/>
        <end position="26"/>
    </location>
</feature>
<comment type="caution">
    <text evidence="2">The sequence shown here is derived from an EMBL/GenBank/DDBJ whole genome shotgun (WGS) entry which is preliminary data.</text>
</comment>